<dbReference type="AlphaFoldDB" id="A0A9J6CSQ8"/>
<evidence type="ECO:0000259" key="1">
    <source>
        <dbReference type="PROSITE" id="PS50097"/>
    </source>
</evidence>
<dbReference type="CDD" id="cd14733">
    <property type="entry name" value="BACK"/>
    <property type="match status" value="1"/>
</dbReference>
<dbReference type="InterPro" id="IPR011333">
    <property type="entry name" value="SKP1/BTB/POZ_sf"/>
</dbReference>
<accession>A0A9J6CSQ8</accession>
<comment type="caution">
    <text evidence="2">The sequence shown here is derived from an EMBL/GenBank/DDBJ whole genome shotgun (WGS) entry which is preliminary data.</text>
</comment>
<dbReference type="Gene3D" id="1.25.40.420">
    <property type="match status" value="1"/>
</dbReference>
<keyword evidence="3" id="KW-1185">Reference proteome</keyword>
<organism evidence="2 3">
    <name type="scientific">Polypedilum vanderplanki</name>
    <name type="common">Sleeping chironomid midge</name>
    <dbReference type="NCBI Taxonomy" id="319348"/>
    <lineage>
        <taxon>Eukaryota</taxon>
        <taxon>Metazoa</taxon>
        <taxon>Ecdysozoa</taxon>
        <taxon>Arthropoda</taxon>
        <taxon>Hexapoda</taxon>
        <taxon>Insecta</taxon>
        <taxon>Pterygota</taxon>
        <taxon>Neoptera</taxon>
        <taxon>Endopterygota</taxon>
        <taxon>Diptera</taxon>
        <taxon>Nematocera</taxon>
        <taxon>Chironomoidea</taxon>
        <taxon>Chironomidae</taxon>
        <taxon>Chironominae</taxon>
        <taxon>Polypedilum</taxon>
        <taxon>Polypedilum</taxon>
    </lineage>
</organism>
<name>A0A9J6CSQ8_POLVA</name>
<dbReference type="SMART" id="SM00225">
    <property type="entry name" value="BTB"/>
    <property type="match status" value="1"/>
</dbReference>
<dbReference type="EMBL" id="JADBJN010000001">
    <property type="protein sequence ID" value="KAG5684603.1"/>
    <property type="molecule type" value="Genomic_DNA"/>
</dbReference>
<dbReference type="Gene3D" id="3.30.710.10">
    <property type="entry name" value="Potassium Channel Kv1.1, Chain A"/>
    <property type="match status" value="1"/>
</dbReference>
<sequence>MSSTPKLKFFGYCNVKVSWKLKNFSSEYFNNPNFSLFQSPVFRVTLSNYKVAKFKLVAVRNRNTMNIFLRKDTEDKYYDEYSNLIIYYEMKLRDFFMSELLNRAEGKIEKMFYEHKLGKCLSSKDLSRHIPHVIKDKMIEIVVLLRFIENKEESTYVNTIMSNQYEKMFNNPDYSDFKLITSENEEIFVHKLFLSARSPVFDAMINTKLLEGTEKRAKIDDIDPKSLKELIRFIYSGRVDEIDQIANELIYAAGKYELEDLKPLCVRSLGINISNDNCLNTFVLADLFMEEDLKKYTMAFIKFNYDKIKNSEQWKNLTKEQVKFLLDKLMTPDQDGSNVNLVTTITIQNSRAMQPQLVIVNNDVTAPVIPR</sequence>
<gene>
    <name evidence="2" type="ORF">PVAND_013828</name>
</gene>
<protein>
    <recommendedName>
        <fullName evidence="1">BTB domain-containing protein</fullName>
    </recommendedName>
</protein>
<proteinExistence type="predicted"/>
<dbReference type="PANTHER" id="PTHR24413">
    <property type="entry name" value="SPECKLE-TYPE POZ PROTEIN"/>
    <property type="match status" value="1"/>
</dbReference>
<dbReference type="Proteomes" id="UP001107558">
    <property type="component" value="Chromosome 1"/>
</dbReference>
<evidence type="ECO:0000313" key="3">
    <source>
        <dbReference type="Proteomes" id="UP001107558"/>
    </source>
</evidence>
<dbReference type="SUPFAM" id="SSF54695">
    <property type="entry name" value="POZ domain"/>
    <property type="match status" value="1"/>
</dbReference>
<dbReference type="InterPro" id="IPR000210">
    <property type="entry name" value="BTB/POZ_dom"/>
</dbReference>
<dbReference type="OrthoDB" id="7786319at2759"/>
<dbReference type="PROSITE" id="PS50097">
    <property type="entry name" value="BTB"/>
    <property type="match status" value="1"/>
</dbReference>
<reference evidence="2" key="1">
    <citation type="submission" date="2021-03" db="EMBL/GenBank/DDBJ databases">
        <title>Chromosome level genome of the anhydrobiotic midge Polypedilum vanderplanki.</title>
        <authorList>
            <person name="Yoshida Y."/>
            <person name="Kikawada T."/>
            <person name="Gusev O."/>
        </authorList>
    </citation>
    <scope>NUCLEOTIDE SEQUENCE</scope>
    <source>
        <strain evidence="2">NIAS01</strain>
        <tissue evidence="2">Whole body or cell culture</tissue>
    </source>
</reference>
<feature type="domain" description="BTB" evidence="1">
    <location>
        <begin position="175"/>
        <end position="243"/>
    </location>
</feature>
<dbReference type="Pfam" id="PF00651">
    <property type="entry name" value="BTB"/>
    <property type="match status" value="1"/>
</dbReference>
<evidence type="ECO:0000313" key="2">
    <source>
        <dbReference type="EMBL" id="KAG5684603.1"/>
    </source>
</evidence>